<comment type="caution">
    <text evidence="1">The sequence shown here is derived from an EMBL/GenBank/DDBJ whole genome shotgun (WGS) entry which is preliminary data.</text>
</comment>
<feature type="non-terminal residue" evidence="1">
    <location>
        <position position="248"/>
    </location>
</feature>
<keyword evidence="2" id="KW-1185">Reference proteome</keyword>
<evidence type="ECO:0000313" key="1">
    <source>
        <dbReference type="EMBL" id="CAG8711804.1"/>
    </source>
</evidence>
<organism evidence="1 2">
    <name type="scientific">Racocetra fulgida</name>
    <dbReference type="NCBI Taxonomy" id="60492"/>
    <lineage>
        <taxon>Eukaryota</taxon>
        <taxon>Fungi</taxon>
        <taxon>Fungi incertae sedis</taxon>
        <taxon>Mucoromycota</taxon>
        <taxon>Glomeromycotina</taxon>
        <taxon>Glomeromycetes</taxon>
        <taxon>Diversisporales</taxon>
        <taxon>Gigasporaceae</taxon>
        <taxon>Racocetra</taxon>
    </lineage>
</organism>
<evidence type="ECO:0000313" key="2">
    <source>
        <dbReference type="Proteomes" id="UP000789396"/>
    </source>
</evidence>
<dbReference type="EMBL" id="CAJVPZ010022486">
    <property type="protein sequence ID" value="CAG8711804.1"/>
    <property type="molecule type" value="Genomic_DNA"/>
</dbReference>
<dbReference type="OrthoDB" id="3251871at2759"/>
<proteinExistence type="predicted"/>
<dbReference type="AlphaFoldDB" id="A0A9N9HY65"/>
<dbReference type="Proteomes" id="UP000789396">
    <property type="component" value="Unassembled WGS sequence"/>
</dbReference>
<sequence>MVIRKLRSVTKKVDVFDSSSPQIYGLLNAWVFSQDIAVTRAFQAVKLHWWITNVNSYESHYPHRSHNKSVINEFSKPRKTDDFVELQTLNCNNADIVKNDDVVNDDIITKDITDDNNLVLQPSFLEWLRYILLIKLFSPPKNSSQLIALILPSDSFYDNVSNTSSSSIGKNNSKQSITRSNQNYNKDIHLVHPESVHLKDPSQYSSLDSSSHLKQLTSSDFSIDGSGNNQTTISNRDNTIAIDISSHE</sequence>
<protein>
    <submittedName>
        <fullName evidence="1">16602_t:CDS:1</fullName>
    </submittedName>
</protein>
<gene>
    <name evidence="1" type="ORF">RFULGI_LOCUS10895</name>
</gene>
<accession>A0A9N9HY65</accession>
<reference evidence="1" key="1">
    <citation type="submission" date="2021-06" db="EMBL/GenBank/DDBJ databases">
        <authorList>
            <person name="Kallberg Y."/>
            <person name="Tangrot J."/>
            <person name="Rosling A."/>
        </authorList>
    </citation>
    <scope>NUCLEOTIDE SEQUENCE</scope>
    <source>
        <strain evidence="1">IN212</strain>
    </source>
</reference>
<name>A0A9N9HY65_9GLOM</name>